<dbReference type="PROSITE" id="PS51379">
    <property type="entry name" value="4FE4S_FER_2"/>
    <property type="match status" value="2"/>
</dbReference>
<organism evidence="9 10">
    <name type="scientific">Peptoclostridium litorale DSM 5388</name>
    <dbReference type="NCBI Taxonomy" id="1121324"/>
    <lineage>
        <taxon>Bacteria</taxon>
        <taxon>Bacillati</taxon>
        <taxon>Bacillota</taxon>
        <taxon>Clostridia</taxon>
        <taxon>Peptostreptococcales</taxon>
        <taxon>Peptoclostridiaceae</taxon>
        <taxon>Peptoclostridium</taxon>
    </lineage>
</organism>
<name>A0A069RHS5_PEPLI</name>
<dbReference type="AlphaFoldDB" id="A0A069RHS5"/>
<reference evidence="9 10" key="1">
    <citation type="submission" date="2014-03" db="EMBL/GenBank/DDBJ databases">
        <title>Genome sequence of Clostridium litorale W6, DSM 5388.</title>
        <authorList>
            <person name="Poehlein A."/>
            <person name="Jagirdar A."/>
            <person name="Khonsari B."/>
            <person name="Chibani C.M."/>
            <person name="Gutierrez Gutierrez D.A."/>
            <person name="Davydova E."/>
            <person name="Alghaithi H.S."/>
            <person name="Nair K.P."/>
            <person name="Dhamotharan K."/>
            <person name="Chandran L."/>
            <person name="G W."/>
            <person name="Daniel R."/>
        </authorList>
    </citation>
    <scope>NUCLEOTIDE SEQUENCE [LARGE SCALE GENOMIC DNA]</scope>
    <source>
        <strain evidence="9 10">W6</strain>
    </source>
</reference>
<keyword evidence="7" id="KW-1133">Transmembrane helix</keyword>
<keyword evidence="4" id="KW-0408">Iron</keyword>
<dbReference type="InterPro" id="IPR017900">
    <property type="entry name" value="4Fe4S_Fe_S_CS"/>
</dbReference>
<dbReference type="PANTHER" id="PTHR30224:SF4">
    <property type="entry name" value="ELECTRON TRANSPORT PROTEIN YCCM-RELATED"/>
    <property type="match status" value="1"/>
</dbReference>
<dbReference type="GO" id="GO:0051536">
    <property type="term" value="F:iron-sulfur cluster binding"/>
    <property type="evidence" value="ECO:0007669"/>
    <property type="project" value="UniProtKB-KW"/>
</dbReference>
<evidence type="ECO:0000256" key="7">
    <source>
        <dbReference type="SAM" id="Phobius"/>
    </source>
</evidence>
<feature type="domain" description="4Fe-4S ferredoxin-type" evidence="8">
    <location>
        <begin position="247"/>
        <end position="269"/>
    </location>
</feature>
<sequence>MNTNKKIKWIRAGLLSAVLFFVTYKAYMHNVLGGGSDGSPSVHALCPYGGLESLYILLSTGGTLPKIFTGTIIVFVMSLMVAFLFRRAFCGTICPFGGIQEFFAFIGKKVFKKRFIVPSSIDRPLRYLKYAILALTAGAAWKTGELWMSPYDPWAAYAHIFEGPAALIDEFPIGTALLIITIAGSAVYDRFFCKYLCPMGAFLGLVSKLSPYKIERNKDVCIDCGICAKTCPVNIAVDNVESVKSIECINCQKCTLSCPKEGALKTRFAGKNIKPAILLSLVLLIFFGGIGLGKLSGYAQFLPEPIAEGELIQIDEIKGYMTLDEVSKHIGMPINELYERLGIESTVPSDTKFKEISNYNPDIDTHTAKDLLKSE</sequence>
<evidence type="ECO:0000313" key="9">
    <source>
        <dbReference type="EMBL" id="KDR96569.1"/>
    </source>
</evidence>
<keyword evidence="6 7" id="KW-0472">Membrane</keyword>
<comment type="subcellular location">
    <subcellularLocation>
        <location evidence="1">Cell membrane</location>
    </subcellularLocation>
</comment>
<protein>
    <submittedName>
        <fullName evidence="9">4Fe-4S ferredoxin iron-sulfur binding protein</fullName>
    </submittedName>
</protein>
<evidence type="ECO:0000313" key="10">
    <source>
        <dbReference type="Proteomes" id="UP000027946"/>
    </source>
</evidence>
<proteinExistence type="predicted"/>
<gene>
    <name evidence="9" type="ORF">CLIT_2c01750</name>
</gene>
<dbReference type="InterPro" id="IPR052378">
    <property type="entry name" value="NosR_regulator"/>
</dbReference>
<evidence type="ECO:0000259" key="8">
    <source>
        <dbReference type="PROSITE" id="PS51379"/>
    </source>
</evidence>
<accession>A0A069RHS5</accession>
<dbReference type="InterPro" id="IPR017896">
    <property type="entry name" value="4Fe4S_Fe-S-bd"/>
</dbReference>
<dbReference type="PROSITE" id="PS00198">
    <property type="entry name" value="4FE4S_FER_1"/>
    <property type="match status" value="2"/>
</dbReference>
<evidence type="ECO:0000256" key="4">
    <source>
        <dbReference type="ARBA" id="ARBA00023004"/>
    </source>
</evidence>
<dbReference type="PANTHER" id="PTHR30224">
    <property type="entry name" value="ELECTRON TRANSPORT PROTEIN"/>
    <property type="match status" value="1"/>
</dbReference>
<evidence type="ECO:0000256" key="3">
    <source>
        <dbReference type="ARBA" id="ARBA00022723"/>
    </source>
</evidence>
<dbReference type="GO" id="GO:0005886">
    <property type="term" value="C:plasma membrane"/>
    <property type="evidence" value="ECO:0007669"/>
    <property type="project" value="UniProtKB-SubCell"/>
</dbReference>
<dbReference type="OrthoDB" id="9810688at2"/>
<dbReference type="STRING" id="1121324.CLIT_2c01750"/>
<feature type="transmembrane region" description="Helical" evidence="7">
    <location>
        <begin position="275"/>
        <end position="293"/>
    </location>
</feature>
<evidence type="ECO:0000256" key="1">
    <source>
        <dbReference type="ARBA" id="ARBA00004236"/>
    </source>
</evidence>
<keyword evidence="2" id="KW-1003">Cell membrane</keyword>
<dbReference type="SUPFAM" id="SSF54862">
    <property type="entry name" value="4Fe-4S ferredoxins"/>
    <property type="match status" value="1"/>
</dbReference>
<keyword evidence="3" id="KW-0479">Metal-binding</keyword>
<comment type="caution">
    <text evidence="9">The sequence shown here is derived from an EMBL/GenBank/DDBJ whole genome shotgun (WGS) entry which is preliminary data.</text>
</comment>
<dbReference type="RefSeq" id="WP_038261069.1">
    <property type="nucleotide sequence ID" value="NZ_FSRH01000001.1"/>
</dbReference>
<dbReference type="GO" id="GO:0046872">
    <property type="term" value="F:metal ion binding"/>
    <property type="evidence" value="ECO:0007669"/>
    <property type="project" value="UniProtKB-KW"/>
</dbReference>
<dbReference type="Proteomes" id="UP000027946">
    <property type="component" value="Unassembled WGS sequence"/>
</dbReference>
<dbReference type="Gene3D" id="3.30.70.20">
    <property type="match status" value="1"/>
</dbReference>
<keyword evidence="10" id="KW-1185">Reference proteome</keyword>
<feature type="domain" description="4Fe-4S ferredoxin-type" evidence="8">
    <location>
        <begin position="212"/>
        <end position="242"/>
    </location>
</feature>
<keyword evidence="5" id="KW-0411">Iron-sulfur</keyword>
<dbReference type="eggNOG" id="COG0348">
    <property type="taxonomic scope" value="Bacteria"/>
</dbReference>
<evidence type="ECO:0000256" key="2">
    <source>
        <dbReference type="ARBA" id="ARBA00022475"/>
    </source>
</evidence>
<dbReference type="EMBL" id="JJMM01000002">
    <property type="protein sequence ID" value="KDR96569.1"/>
    <property type="molecule type" value="Genomic_DNA"/>
</dbReference>
<dbReference type="Pfam" id="PF00037">
    <property type="entry name" value="Fer4"/>
    <property type="match status" value="1"/>
</dbReference>
<dbReference type="Pfam" id="PF12801">
    <property type="entry name" value="Fer4_5"/>
    <property type="match status" value="2"/>
</dbReference>
<evidence type="ECO:0000256" key="6">
    <source>
        <dbReference type="ARBA" id="ARBA00023136"/>
    </source>
</evidence>
<evidence type="ECO:0000256" key="5">
    <source>
        <dbReference type="ARBA" id="ARBA00023014"/>
    </source>
</evidence>
<keyword evidence="7" id="KW-0812">Transmembrane</keyword>